<dbReference type="AlphaFoldDB" id="A0A1A9QEW3"/>
<comment type="caution">
    <text evidence="2">The sequence shown here is derived from an EMBL/GenBank/DDBJ whole genome shotgun (WGS) entry which is preliminary data.</text>
</comment>
<keyword evidence="1" id="KW-1133">Transmembrane helix</keyword>
<name>A0A1A9QEW3_9MOLU</name>
<dbReference type="STRING" id="432608.A6V39_01220"/>
<keyword evidence="1" id="KW-0812">Transmembrane</keyword>
<dbReference type="RefSeq" id="WP_187149910.1">
    <property type="nucleotide sequence ID" value="NZ_LWUJ01000010.1"/>
</dbReference>
<protein>
    <submittedName>
        <fullName evidence="2">Uncharacterized protein</fullName>
    </submittedName>
</protein>
<evidence type="ECO:0000313" key="2">
    <source>
        <dbReference type="EMBL" id="OAL10674.1"/>
    </source>
</evidence>
<evidence type="ECO:0000256" key="1">
    <source>
        <dbReference type="SAM" id="Phobius"/>
    </source>
</evidence>
<gene>
    <name evidence="2" type="ORF">A6V39_01220</name>
</gene>
<organism evidence="2 3">
    <name type="scientific">Candidatus Mycoplasma haematobovis</name>
    <dbReference type="NCBI Taxonomy" id="432608"/>
    <lineage>
        <taxon>Bacteria</taxon>
        <taxon>Bacillati</taxon>
        <taxon>Mycoplasmatota</taxon>
        <taxon>Mollicutes</taxon>
        <taxon>Mycoplasmataceae</taxon>
        <taxon>Mycoplasma</taxon>
    </lineage>
</organism>
<dbReference type="EMBL" id="LWUJ01000010">
    <property type="protein sequence ID" value="OAL10674.1"/>
    <property type="molecule type" value="Genomic_DNA"/>
</dbReference>
<keyword evidence="1" id="KW-0472">Membrane</keyword>
<dbReference type="Proteomes" id="UP000077623">
    <property type="component" value="Unassembled WGS sequence"/>
</dbReference>
<feature type="transmembrane region" description="Helical" evidence="1">
    <location>
        <begin position="6"/>
        <end position="26"/>
    </location>
</feature>
<proteinExistence type="predicted"/>
<reference evidence="3" key="1">
    <citation type="submission" date="2016-04" db="EMBL/GenBank/DDBJ databases">
        <authorList>
            <person name="Quiroz-Castaneda R.E."/>
            <person name="Martinez-Ocampo F."/>
        </authorList>
    </citation>
    <scope>NUCLEOTIDE SEQUENCE [LARGE SCALE GENOMIC DNA]</scope>
    <source>
        <strain evidence="3">INIFAP01</strain>
    </source>
</reference>
<accession>A0A1A9QEW3</accession>
<sequence>MKTSSITSIIAACLSAGGAVVGYIFLRPKNLGEYLKWQGLTLASTDNDALWQSIYEENQEHFKTLFPNEEGDEKWRRIKKYCSEAIPKADYDNNGIENAKKLCVDNVKTVKGQMIKNKLKVDDMMTEEAQFKTAAAVQGNDKFWGLIGATNDTLEERAKAYQRWCTESLNSQPKDDLVKNVDSFCHKKSYSNFSEKLLHDGYVRLSDEDIDAQYTTLKVDQLQKNTGSNWLEAIGGGSDKWVTSFDLRADTWKITKEKFVENYKKYCEAGDKLTLFDEGNYLKKYSEYRGICAKEGPNVKKNEN</sequence>
<evidence type="ECO:0000313" key="3">
    <source>
        <dbReference type="Proteomes" id="UP000077623"/>
    </source>
</evidence>
<keyword evidence="3" id="KW-1185">Reference proteome</keyword>